<dbReference type="AlphaFoldDB" id="A0AA96F0V3"/>
<gene>
    <name evidence="3" type="ORF">RN605_07405</name>
    <name evidence="2" type="ORF">RN608_00235</name>
</gene>
<name>A0AA96F0V3_9FLAO</name>
<organism evidence="3 4">
    <name type="scientific">Flavobacterium capsici</name>
    <dbReference type="NCBI Taxonomy" id="3075618"/>
    <lineage>
        <taxon>Bacteria</taxon>
        <taxon>Pseudomonadati</taxon>
        <taxon>Bacteroidota</taxon>
        <taxon>Flavobacteriia</taxon>
        <taxon>Flavobacteriales</taxon>
        <taxon>Flavobacteriaceae</taxon>
        <taxon>Flavobacterium</taxon>
    </lineage>
</organism>
<dbReference type="EMBL" id="CP134890">
    <property type="protein sequence ID" value="WNM20515.1"/>
    <property type="molecule type" value="Genomic_DNA"/>
</dbReference>
<protein>
    <submittedName>
        <fullName evidence="3">Uncharacterized protein</fullName>
    </submittedName>
</protein>
<accession>A0AA96F0V3</accession>
<feature type="chain" id="PRO_5044705246" evidence="1">
    <location>
        <begin position="20"/>
        <end position="78"/>
    </location>
</feature>
<keyword evidence="1" id="KW-0732">Signal</keyword>
<evidence type="ECO:0000313" key="3">
    <source>
        <dbReference type="EMBL" id="WNM20515.1"/>
    </source>
</evidence>
<dbReference type="Proteomes" id="UP001304515">
    <property type="component" value="Chromosome"/>
</dbReference>
<dbReference type="PROSITE" id="PS51257">
    <property type="entry name" value="PROKAR_LIPOPROTEIN"/>
    <property type="match status" value="1"/>
</dbReference>
<dbReference type="RefSeq" id="WP_313323709.1">
    <property type="nucleotide sequence ID" value="NZ_CP134878.1"/>
</dbReference>
<dbReference type="KEGG" id="fcj:RN605_07405"/>
<evidence type="ECO:0000313" key="4">
    <source>
        <dbReference type="Proteomes" id="UP001304515"/>
    </source>
</evidence>
<evidence type="ECO:0000313" key="2">
    <source>
        <dbReference type="EMBL" id="WNM19126.1"/>
    </source>
</evidence>
<evidence type="ECO:0000256" key="1">
    <source>
        <dbReference type="SAM" id="SignalP"/>
    </source>
</evidence>
<keyword evidence="4" id="KW-1185">Reference proteome</keyword>
<accession>A0AA96J5N1</accession>
<dbReference type="EMBL" id="CP134878">
    <property type="protein sequence ID" value="WNM19126.1"/>
    <property type="molecule type" value="Genomic_DNA"/>
</dbReference>
<proteinExistence type="predicted"/>
<sequence>MKKLLPLLLLFLFACNQGNQPTTNPQIASTCEARGCNGSDDCTACKNCSGCKHCAKLGGTCGVCEPPVKKKKVTKKKK</sequence>
<reference evidence="3 4" key="1">
    <citation type="submission" date="2023-09" db="EMBL/GenBank/DDBJ databases">
        <title>Flavobacterium sp. a novel bacteria isolate from Pepper rhizosphere.</title>
        <authorList>
            <person name="Peng Y."/>
            <person name="Lee J."/>
        </authorList>
    </citation>
    <scope>NUCLEOTIDE SEQUENCE [LARGE SCALE GENOMIC DNA]</scope>
    <source>
        <strain evidence="2">PMR2A8</strain>
        <strain evidence="3 4">PMTSA4</strain>
    </source>
</reference>
<feature type="signal peptide" evidence="1">
    <location>
        <begin position="1"/>
        <end position="19"/>
    </location>
</feature>